<feature type="region of interest" description="Disordered" evidence="1">
    <location>
        <begin position="56"/>
        <end position="77"/>
    </location>
</feature>
<protein>
    <submittedName>
        <fullName evidence="2">Uncharacterized protein</fullName>
    </submittedName>
</protein>
<organism evidence="2 3">
    <name type="scientific">Aspergillus welwitschiae</name>
    <dbReference type="NCBI Taxonomy" id="1341132"/>
    <lineage>
        <taxon>Eukaryota</taxon>
        <taxon>Fungi</taxon>
        <taxon>Dikarya</taxon>
        <taxon>Ascomycota</taxon>
        <taxon>Pezizomycotina</taxon>
        <taxon>Eurotiomycetes</taxon>
        <taxon>Eurotiomycetidae</taxon>
        <taxon>Eurotiales</taxon>
        <taxon>Aspergillaceae</taxon>
        <taxon>Aspergillus</taxon>
        <taxon>Aspergillus subgen. Circumdati</taxon>
    </lineage>
</organism>
<sequence length="77" mass="8442">MHVCFSPGPLRSIAFLAPGKRYRLSILLALACNVTMTFLLMGPRPANTSSVRAYIGHRADERRSSGSPGTRKIKPRS</sequence>
<name>A0A3F3QJR4_9EURO</name>
<dbReference type="AlphaFoldDB" id="A0A3F3QJR4"/>
<accession>A0A3F3QJR4</accession>
<keyword evidence="3" id="KW-1185">Reference proteome</keyword>
<dbReference type="GeneID" id="38132921"/>
<evidence type="ECO:0000256" key="1">
    <source>
        <dbReference type="SAM" id="MobiDB-lite"/>
    </source>
</evidence>
<gene>
    <name evidence="2" type="ORF">BDQ94DRAFT_134903</name>
</gene>
<dbReference type="RefSeq" id="XP_026631948.1">
    <property type="nucleotide sequence ID" value="XM_026764565.1"/>
</dbReference>
<reference evidence="2 3" key="1">
    <citation type="submission" date="2018-07" db="EMBL/GenBank/DDBJ databases">
        <title>The genomes of Aspergillus section Nigri reveals drivers in fungal speciation.</title>
        <authorList>
            <consortium name="DOE Joint Genome Institute"/>
            <person name="Vesth T.C."/>
            <person name="Nybo J."/>
            <person name="Theobald S."/>
            <person name="Brandl J."/>
            <person name="Frisvad J.C."/>
            <person name="Nielsen K.F."/>
            <person name="Lyhne E.K."/>
            <person name="Kogle M.E."/>
            <person name="Kuo A."/>
            <person name="Riley R."/>
            <person name="Clum A."/>
            <person name="Nolan M."/>
            <person name="Lipzen A."/>
            <person name="Salamov A."/>
            <person name="Henrissat B."/>
            <person name="Wiebenga A."/>
            <person name="De vries R.P."/>
            <person name="Grigoriev I.V."/>
            <person name="Mortensen U.H."/>
            <person name="Andersen M.R."/>
            <person name="Baker S.E."/>
        </authorList>
    </citation>
    <scope>NUCLEOTIDE SEQUENCE [LARGE SCALE GENOMIC DNA]</scope>
    <source>
        <strain evidence="2 3">CBS 139.54b</strain>
    </source>
</reference>
<dbReference type="EMBL" id="KZ852033">
    <property type="protein sequence ID" value="RDH38926.1"/>
    <property type="molecule type" value="Genomic_DNA"/>
</dbReference>
<evidence type="ECO:0000313" key="3">
    <source>
        <dbReference type="Proteomes" id="UP000253729"/>
    </source>
</evidence>
<dbReference type="Proteomes" id="UP000253729">
    <property type="component" value="Unassembled WGS sequence"/>
</dbReference>
<proteinExistence type="predicted"/>
<evidence type="ECO:0000313" key="2">
    <source>
        <dbReference type="EMBL" id="RDH38926.1"/>
    </source>
</evidence>